<keyword evidence="2" id="KW-1185">Reference proteome</keyword>
<dbReference type="InParanoid" id="Q8TLY1"/>
<protein>
    <submittedName>
        <fullName evidence="1">Uncharacterized protein</fullName>
    </submittedName>
</protein>
<reference evidence="1 2" key="1">
    <citation type="journal article" date="2002" name="Genome Res.">
        <title>The genome of Methanosarcina acetivorans reveals extensive metabolic and physiological diversity.</title>
        <authorList>
            <person name="Galagan J.E."/>
            <person name="Nusbaum C."/>
            <person name="Roy A."/>
            <person name="Endrizzi M.G."/>
            <person name="Macdonald P."/>
            <person name="FitzHugh W."/>
            <person name="Calvo S."/>
            <person name="Engels R."/>
            <person name="Smirnov S."/>
            <person name="Atnoor D."/>
            <person name="Brown A."/>
            <person name="Allen N."/>
            <person name="Naylor J."/>
            <person name="Stange-Thomann N."/>
            <person name="DeArellano K."/>
            <person name="Johnson R."/>
            <person name="Linton L."/>
            <person name="McEwan P."/>
            <person name="McKernan K."/>
            <person name="Talamas J."/>
            <person name="Tirrell A."/>
            <person name="Ye W."/>
            <person name="Zimmer A."/>
            <person name="Barber R.D."/>
            <person name="Cann I."/>
            <person name="Graham D.E."/>
            <person name="Grahame D.A."/>
            <person name="Guss A."/>
            <person name="Hedderich R."/>
            <person name="Ingram-Smith C."/>
            <person name="Kuettner C.H."/>
            <person name="Krzycki J.A."/>
            <person name="Leigh J.A."/>
            <person name="Li W."/>
            <person name="Liu J."/>
            <person name="Mukhopadhyay B."/>
            <person name="Reeve J.N."/>
            <person name="Smith K."/>
            <person name="Springer T.A."/>
            <person name="Umayam L.A."/>
            <person name="White O."/>
            <person name="White R.H."/>
            <person name="de Macario E.C."/>
            <person name="Ferry J.G."/>
            <person name="Jarrell K.F."/>
            <person name="Jing H."/>
            <person name="Macario A.J.L."/>
            <person name="Paulsen I."/>
            <person name="Pritchett M."/>
            <person name="Sowers K.R."/>
            <person name="Swanson R.V."/>
            <person name="Zinder S.H."/>
            <person name="Lander E."/>
            <person name="Metcalf W.W."/>
            <person name="Birren B."/>
        </authorList>
    </citation>
    <scope>NUCLEOTIDE SEQUENCE [LARGE SCALE GENOMIC DNA]</scope>
    <source>
        <strain evidence="2">ATCC 35395 / DSM 2834 / JCM 12185 / C2A</strain>
    </source>
</reference>
<dbReference type="Proteomes" id="UP000002487">
    <property type="component" value="Chromosome"/>
</dbReference>
<dbReference type="KEGG" id="mac:MA_2891"/>
<gene>
    <name evidence="1" type="ordered locus">MA_2891</name>
</gene>
<evidence type="ECO:0000313" key="1">
    <source>
        <dbReference type="EMBL" id="AAM06268.1"/>
    </source>
</evidence>
<dbReference type="EMBL" id="AE010299">
    <property type="protein sequence ID" value="AAM06268.1"/>
    <property type="molecule type" value="Genomic_DNA"/>
</dbReference>
<sequence>MEDFGLMENFNQLKRKLDAMSVPELYEYVRVKYPENEELALGSKKIIIRKILNFERNLLNELETAGQ</sequence>
<organism evidence="1 2">
    <name type="scientific">Methanosarcina acetivorans (strain ATCC 35395 / DSM 2834 / JCM 12185 / C2A)</name>
    <dbReference type="NCBI Taxonomy" id="188937"/>
    <lineage>
        <taxon>Archaea</taxon>
        <taxon>Methanobacteriati</taxon>
        <taxon>Methanobacteriota</taxon>
        <taxon>Stenosarchaea group</taxon>
        <taxon>Methanomicrobia</taxon>
        <taxon>Methanosarcinales</taxon>
        <taxon>Methanosarcinaceae</taxon>
        <taxon>Methanosarcina</taxon>
    </lineage>
</organism>
<evidence type="ECO:0000313" key="2">
    <source>
        <dbReference type="Proteomes" id="UP000002487"/>
    </source>
</evidence>
<dbReference type="AlphaFoldDB" id="Q8TLY1"/>
<accession>Q8TLY1</accession>
<name>Q8TLY1_METAC</name>
<dbReference type="EnsemblBacteria" id="AAM06268">
    <property type="protein sequence ID" value="AAM06268"/>
    <property type="gene ID" value="MA_2891"/>
</dbReference>
<dbReference type="HOGENOM" id="CLU_2911516_0_0_2"/>
<proteinExistence type="predicted"/>